<dbReference type="GeneID" id="25296150"/>
<keyword evidence="4" id="KW-1185">Reference proteome</keyword>
<feature type="compositionally biased region" description="Polar residues" evidence="2">
    <location>
        <begin position="306"/>
        <end position="321"/>
    </location>
</feature>
<dbReference type="Proteomes" id="UP000053617">
    <property type="component" value="Unassembled WGS sequence"/>
</dbReference>
<evidence type="ECO:0000313" key="4">
    <source>
        <dbReference type="Proteomes" id="UP000053617"/>
    </source>
</evidence>
<sequence length="336" mass="37738">MSLADHQRDIGVGSPTRPGSSWTNSSLFADSAISIRTGTPGPQDKCMSSSRPHESLTQSGIADRLNGLVSEIWAIEQDGAIREDKRRKLERAMDQIEAALEDDSRSSDESDAETAHLKHSSTTATGETVAEHELEYIRTRLSSTVHSMCMRQQEQRHLYQLTIEKLEAVAQRCIQQERRLREFSEEIVLWKDRNRLLAEENKRVKGQLDQTRSESAKKEIAVNAMSSAVAGLEGWINNSPTPNRTPRRIVTRGRGRFRGRYYVDEPIGGPEGHGSDGASDVKVLHEGVTAWLRGFRDVEEELRFSESVNNPRSNVLQNAPENTEDERGEFESAPRT</sequence>
<feature type="compositionally biased region" description="Basic and acidic residues" evidence="2">
    <location>
        <begin position="102"/>
        <end position="116"/>
    </location>
</feature>
<dbReference type="EMBL" id="KN847480">
    <property type="protein sequence ID" value="KIX02140.1"/>
    <property type="molecule type" value="Genomic_DNA"/>
</dbReference>
<feature type="compositionally biased region" description="Polar residues" evidence="2">
    <location>
        <begin position="46"/>
        <end position="58"/>
    </location>
</feature>
<evidence type="ECO:0000256" key="2">
    <source>
        <dbReference type="SAM" id="MobiDB-lite"/>
    </source>
</evidence>
<feature type="region of interest" description="Disordered" evidence="2">
    <location>
        <begin position="1"/>
        <end position="58"/>
    </location>
</feature>
<dbReference type="RefSeq" id="XP_013269276.1">
    <property type="nucleotide sequence ID" value="XM_013413822.1"/>
</dbReference>
<name>A0A0D2IZU4_9EURO</name>
<dbReference type="AlphaFoldDB" id="A0A0D2IZU4"/>
<feature type="region of interest" description="Disordered" evidence="2">
    <location>
        <begin position="304"/>
        <end position="336"/>
    </location>
</feature>
<evidence type="ECO:0000256" key="1">
    <source>
        <dbReference type="SAM" id="Coils"/>
    </source>
</evidence>
<protein>
    <submittedName>
        <fullName evidence="3">Uncharacterized protein</fullName>
    </submittedName>
</protein>
<dbReference type="STRING" id="1442369.A0A0D2IZU4"/>
<proteinExistence type="predicted"/>
<dbReference type="OrthoDB" id="4448936at2759"/>
<dbReference type="VEuPathDB" id="FungiDB:Z518_08079"/>
<feature type="coiled-coil region" evidence="1">
    <location>
        <begin position="166"/>
        <end position="214"/>
    </location>
</feature>
<feature type="region of interest" description="Disordered" evidence="2">
    <location>
        <begin position="98"/>
        <end position="130"/>
    </location>
</feature>
<dbReference type="HOGENOM" id="CLU_070611_0_0_1"/>
<evidence type="ECO:0000313" key="3">
    <source>
        <dbReference type="EMBL" id="KIX02140.1"/>
    </source>
</evidence>
<organism evidence="3 4">
    <name type="scientific">Rhinocladiella mackenziei CBS 650.93</name>
    <dbReference type="NCBI Taxonomy" id="1442369"/>
    <lineage>
        <taxon>Eukaryota</taxon>
        <taxon>Fungi</taxon>
        <taxon>Dikarya</taxon>
        <taxon>Ascomycota</taxon>
        <taxon>Pezizomycotina</taxon>
        <taxon>Eurotiomycetes</taxon>
        <taxon>Chaetothyriomycetidae</taxon>
        <taxon>Chaetothyriales</taxon>
        <taxon>Herpotrichiellaceae</taxon>
        <taxon>Rhinocladiella</taxon>
    </lineage>
</organism>
<reference evidence="3 4" key="1">
    <citation type="submission" date="2015-01" db="EMBL/GenBank/DDBJ databases">
        <title>The Genome Sequence of Rhinocladiella mackenzie CBS 650.93.</title>
        <authorList>
            <consortium name="The Broad Institute Genomics Platform"/>
            <person name="Cuomo C."/>
            <person name="de Hoog S."/>
            <person name="Gorbushina A."/>
            <person name="Stielow B."/>
            <person name="Teixiera M."/>
            <person name="Abouelleil A."/>
            <person name="Chapman S.B."/>
            <person name="Priest M."/>
            <person name="Young S.K."/>
            <person name="Wortman J."/>
            <person name="Nusbaum C."/>
            <person name="Birren B."/>
        </authorList>
    </citation>
    <scope>NUCLEOTIDE SEQUENCE [LARGE SCALE GENOMIC DNA]</scope>
    <source>
        <strain evidence="3 4">CBS 650.93</strain>
    </source>
</reference>
<feature type="compositionally biased region" description="Polar residues" evidence="2">
    <location>
        <begin position="17"/>
        <end position="28"/>
    </location>
</feature>
<gene>
    <name evidence="3" type="ORF">Z518_08079</name>
</gene>
<accession>A0A0D2IZU4</accession>
<keyword evidence="1" id="KW-0175">Coiled coil</keyword>